<gene>
    <name evidence="2" type="ORF">RM780_25415</name>
</gene>
<name>A0ABU2LFB0_9ACTN</name>
<dbReference type="Gene3D" id="1.10.260.40">
    <property type="entry name" value="lambda repressor-like DNA-binding domains"/>
    <property type="match status" value="1"/>
</dbReference>
<dbReference type="InterPro" id="IPR010982">
    <property type="entry name" value="Lambda_DNA-bd_dom_sf"/>
</dbReference>
<dbReference type="Proteomes" id="UP001183388">
    <property type="component" value="Unassembled WGS sequence"/>
</dbReference>
<dbReference type="InterPro" id="IPR001387">
    <property type="entry name" value="Cro/C1-type_HTH"/>
</dbReference>
<dbReference type="CDD" id="cd00093">
    <property type="entry name" value="HTH_XRE"/>
    <property type="match status" value="1"/>
</dbReference>
<evidence type="ECO:0000313" key="2">
    <source>
        <dbReference type="EMBL" id="MDT0310266.1"/>
    </source>
</evidence>
<feature type="compositionally biased region" description="Low complexity" evidence="1">
    <location>
        <begin position="130"/>
        <end position="143"/>
    </location>
</feature>
<keyword evidence="3" id="KW-1185">Reference proteome</keyword>
<dbReference type="RefSeq" id="WP_311633237.1">
    <property type="nucleotide sequence ID" value="NZ_JAVREN010000062.1"/>
</dbReference>
<comment type="caution">
    <text evidence="2">The sequence shown here is derived from an EMBL/GenBank/DDBJ whole genome shotgun (WGS) entry which is preliminary data.</text>
</comment>
<protein>
    <recommendedName>
        <fullName evidence="4">HTH cro/C1-type domain-containing protein</fullName>
    </recommendedName>
</protein>
<evidence type="ECO:0000256" key="1">
    <source>
        <dbReference type="SAM" id="MobiDB-lite"/>
    </source>
</evidence>
<reference evidence="3" key="1">
    <citation type="submission" date="2023-07" db="EMBL/GenBank/DDBJ databases">
        <title>30 novel species of actinomycetes from the DSMZ collection.</title>
        <authorList>
            <person name="Nouioui I."/>
        </authorList>
    </citation>
    <scope>NUCLEOTIDE SEQUENCE [LARGE SCALE GENOMIC DNA]</scope>
    <source>
        <strain evidence="3">DSM 44917</strain>
    </source>
</reference>
<organism evidence="2 3">
    <name type="scientific">Streptomyces boetiae</name>
    <dbReference type="NCBI Taxonomy" id="3075541"/>
    <lineage>
        <taxon>Bacteria</taxon>
        <taxon>Bacillati</taxon>
        <taxon>Actinomycetota</taxon>
        <taxon>Actinomycetes</taxon>
        <taxon>Kitasatosporales</taxon>
        <taxon>Streptomycetaceae</taxon>
        <taxon>Streptomyces</taxon>
    </lineage>
</organism>
<accession>A0ABU2LFB0</accession>
<evidence type="ECO:0000313" key="3">
    <source>
        <dbReference type="Proteomes" id="UP001183388"/>
    </source>
</evidence>
<dbReference type="EMBL" id="JAVREN010000062">
    <property type="protein sequence ID" value="MDT0310266.1"/>
    <property type="molecule type" value="Genomic_DNA"/>
</dbReference>
<proteinExistence type="predicted"/>
<sequence>MAVREAEEVARQAAEQARPCADCGQPQAGGLCTLCASARATLEQAAPFPELAERERLRKAVGLTRAAVGRALGVSSADVAGWETGRSASPGERRAVYACLFQGLAARYPAPASAPAAPQVSTSPRRGREGAAQASPEAAPGADTAGGGDVQELGCRGRPGACGTGIGGRGGGDHHDVVVAASGYVPCREGLGGGRRRGRGAGWAVPRRAVGRAGRCWDR</sequence>
<evidence type="ECO:0008006" key="4">
    <source>
        <dbReference type="Google" id="ProtNLM"/>
    </source>
</evidence>
<feature type="region of interest" description="Disordered" evidence="1">
    <location>
        <begin position="111"/>
        <end position="152"/>
    </location>
</feature>